<name>B4JEG1_DROGR</name>
<dbReference type="HOGENOM" id="CLU_1442513_0_0_1"/>
<protein>
    <submittedName>
        <fullName evidence="2">GH10371</fullName>
    </submittedName>
</protein>
<dbReference type="Proteomes" id="UP000001070">
    <property type="component" value="Unassembled WGS sequence"/>
</dbReference>
<dbReference type="AlphaFoldDB" id="B4JEG1"/>
<proteinExistence type="predicted"/>
<keyword evidence="3" id="KW-1185">Reference proteome</keyword>
<dbReference type="eggNOG" id="ENOG502TCWU">
    <property type="taxonomic scope" value="Eukaryota"/>
</dbReference>
<evidence type="ECO:0000313" key="3">
    <source>
        <dbReference type="Proteomes" id="UP000001070"/>
    </source>
</evidence>
<evidence type="ECO:0000256" key="1">
    <source>
        <dbReference type="SAM" id="MobiDB-lite"/>
    </source>
</evidence>
<accession>B4JEG1</accession>
<dbReference type="STRING" id="7222.B4JEG1"/>
<dbReference type="EMBL" id="CH916368">
    <property type="protein sequence ID" value="EDW03681.1"/>
    <property type="molecule type" value="Genomic_DNA"/>
</dbReference>
<feature type="compositionally biased region" description="Polar residues" evidence="1">
    <location>
        <begin position="79"/>
        <end position="97"/>
    </location>
</feature>
<gene>
    <name evidence="2" type="primary">Dgri\GH10371</name>
    <name evidence="2" type="ORF">Dgri_GH10371</name>
</gene>
<organism evidence="3">
    <name type="scientific">Drosophila grimshawi</name>
    <name type="common">Hawaiian fruit fly</name>
    <name type="synonym">Idiomyia grimshawi</name>
    <dbReference type="NCBI Taxonomy" id="7222"/>
    <lineage>
        <taxon>Eukaryota</taxon>
        <taxon>Metazoa</taxon>
        <taxon>Ecdysozoa</taxon>
        <taxon>Arthropoda</taxon>
        <taxon>Hexapoda</taxon>
        <taxon>Insecta</taxon>
        <taxon>Pterygota</taxon>
        <taxon>Neoptera</taxon>
        <taxon>Endopterygota</taxon>
        <taxon>Diptera</taxon>
        <taxon>Brachycera</taxon>
        <taxon>Muscomorpha</taxon>
        <taxon>Ephydroidea</taxon>
        <taxon>Drosophilidae</taxon>
        <taxon>Drosophila</taxon>
        <taxon>Hawaiian Drosophila</taxon>
    </lineage>
</organism>
<sequence length="197" mass="22298">MSKNHSCCQNQFFSQAAADGIAINYSKNHCLVFKGKKYPVLVDGVPMQSPAPDQQRYKSLPATPLKSCGKSTTKRQQAKQHSSEQLSRSQKKSQSPIMEQQLQKQHRLQQQLQQLLQQLMQQQELQTQHLQQLRQLHSSCWPFGSMTNNMGVYNGQAAIANQTPQRFNYGALSYNANSWPGYTMITSTDPSSPYAFV</sequence>
<evidence type="ECO:0000313" key="2">
    <source>
        <dbReference type="EMBL" id="EDW03681.1"/>
    </source>
</evidence>
<dbReference type="OMA" id="WNGYAMM"/>
<dbReference type="InParanoid" id="B4JEG1"/>
<reference evidence="2 3" key="1">
    <citation type="journal article" date="2007" name="Nature">
        <title>Evolution of genes and genomes on the Drosophila phylogeny.</title>
        <authorList>
            <consortium name="Drosophila 12 Genomes Consortium"/>
            <person name="Clark A.G."/>
            <person name="Eisen M.B."/>
            <person name="Smith D.R."/>
            <person name="Bergman C.M."/>
            <person name="Oliver B."/>
            <person name="Markow T.A."/>
            <person name="Kaufman T.C."/>
            <person name="Kellis M."/>
            <person name="Gelbart W."/>
            <person name="Iyer V.N."/>
            <person name="Pollard D.A."/>
            <person name="Sackton T.B."/>
            <person name="Larracuente A.M."/>
            <person name="Singh N.D."/>
            <person name="Abad J.P."/>
            <person name="Abt D.N."/>
            <person name="Adryan B."/>
            <person name="Aguade M."/>
            <person name="Akashi H."/>
            <person name="Anderson W.W."/>
            <person name="Aquadro C.F."/>
            <person name="Ardell D.H."/>
            <person name="Arguello R."/>
            <person name="Artieri C.G."/>
            <person name="Barbash D.A."/>
            <person name="Barker D."/>
            <person name="Barsanti P."/>
            <person name="Batterham P."/>
            <person name="Batzoglou S."/>
            <person name="Begun D."/>
            <person name="Bhutkar A."/>
            <person name="Blanco E."/>
            <person name="Bosak S.A."/>
            <person name="Bradley R.K."/>
            <person name="Brand A.D."/>
            <person name="Brent M.R."/>
            <person name="Brooks A.N."/>
            <person name="Brown R.H."/>
            <person name="Butlin R.K."/>
            <person name="Caggese C."/>
            <person name="Calvi B.R."/>
            <person name="Bernardo de Carvalho A."/>
            <person name="Caspi A."/>
            <person name="Castrezana S."/>
            <person name="Celniker S.E."/>
            <person name="Chang J.L."/>
            <person name="Chapple C."/>
            <person name="Chatterji S."/>
            <person name="Chinwalla A."/>
            <person name="Civetta A."/>
            <person name="Clifton S.W."/>
            <person name="Comeron J.M."/>
            <person name="Costello J.C."/>
            <person name="Coyne J.A."/>
            <person name="Daub J."/>
            <person name="David R.G."/>
            <person name="Delcher A.L."/>
            <person name="Delehaunty K."/>
            <person name="Do C.B."/>
            <person name="Ebling H."/>
            <person name="Edwards K."/>
            <person name="Eickbush T."/>
            <person name="Evans J.D."/>
            <person name="Filipski A."/>
            <person name="Findeiss S."/>
            <person name="Freyhult E."/>
            <person name="Fulton L."/>
            <person name="Fulton R."/>
            <person name="Garcia A.C."/>
            <person name="Gardiner A."/>
            <person name="Garfield D.A."/>
            <person name="Garvin B.E."/>
            <person name="Gibson G."/>
            <person name="Gilbert D."/>
            <person name="Gnerre S."/>
            <person name="Godfrey J."/>
            <person name="Good R."/>
            <person name="Gotea V."/>
            <person name="Gravely B."/>
            <person name="Greenberg A.J."/>
            <person name="Griffiths-Jones S."/>
            <person name="Gross S."/>
            <person name="Guigo R."/>
            <person name="Gustafson E.A."/>
            <person name="Haerty W."/>
            <person name="Hahn M.W."/>
            <person name="Halligan D.L."/>
            <person name="Halpern A.L."/>
            <person name="Halter G.M."/>
            <person name="Han M.V."/>
            <person name="Heger A."/>
            <person name="Hillier L."/>
            <person name="Hinrichs A.S."/>
            <person name="Holmes I."/>
            <person name="Hoskins R.A."/>
            <person name="Hubisz M.J."/>
            <person name="Hultmark D."/>
            <person name="Huntley M.A."/>
            <person name="Jaffe D.B."/>
            <person name="Jagadeeshan S."/>
            <person name="Jeck W.R."/>
            <person name="Johnson J."/>
            <person name="Jones C.D."/>
            <person name="Jordan W.C."/>
            <person name="Karpen G.H."/>
            <person name="Kataoka E."/>
            <person name="Keightley P.D."/>
            <person name="Kheradpour P."/>
            <person name="Kirkness E.F."/>
            <person name="Koerich L.B."/>
            <person name="Kristiansen K."/>
            <person name="Kudrna D."/>
            <person name="Kulathinal R.J."/>
            <person name="Kumar S."/>
            <person name="Kwok R."/>
            <person name="Lander E."/>
            <person name="Langley C.H."/>
            <person name="Lapoint R."/>
            <person name="Lazzaro B.P."/>
            <person name="Lee S.J."/>
            <person name="Levesque L."/>
            <person name="Li R."/>
            <person name="Lin C.F."/>
            <person name="Lin M.F."/>
            <person name="Lindblad-Toh K."/>
            <person name="Llopart A."/>
            <person name="Long M."/>
            <person name="Low L."/>
            <person name="Lozovsky E."/>
            <person name="Lu J."/>
            <person name="Luo M."/>
            <person name="Machado C.A."/>
            <person name="Makalowski W."/>
            <person name="Marzo M."/>
            <person name="Matsuda M."/>
            <person name="Matzkin L."/>
            <person name="McAllister B."/>
            <person name="McBride C.S."/>
            <person name="McKernan B."/>
            <person name="McKernan K."/>
            <person name="Mendez-Lago M."/>
            <person name="Minx P."/>
            <person name="Mollenhauer M.U."/>
            <person name="Montooth K."/>
            <person name="Mount S.M."/>
            <person name="Mu X."/>
            <person name="Myers E."/>
            <person name="Negre B."/>
            <person name="Newfeld S."/>
            <person name="Nielsen R."/>
            <person name="Noor M.A."/>
            <person name="O'Grady P."/>
            <person name="Pachter L."/>
            <person name="Papaceit M."/>
            <person name="Parisi M.J."/>
            <person name="Parisi M."/>
            <person name="Parts L."/>
            <person name="Pedersen J.S."/>
            <person name="Pesole G."/>
            <person name="Phillippy A.M."/>
            <person name="Ponting C.P."/>
            <person name="Pop M."/>
            <person name="Porcelli D."/>
            <person name="Powell J.R."/>
            <person name="Prohaska S."/>
            <person name="Pruitt K."/>
            <person name="Puig M."/>
            <person name="Quesneville H."/>
            <person name="Ram K.R."/>
            <person name="Rand D."/>
            <person name="Rasmussen M.D."/>
            <person name="Reed L.K."/>
            <person name="Reenan R."/>
            <person name="Reily A."/>
            <person name="Remington K.A."/>
            <person name="Rieger T.T."/>
            <person name="Ritchie M.G."/>
            <person name="Robin C."/>
            <person name="Rogers Y.H."/>
            <person name="Rohde C."/>
            <person name="Rozas J."/>
            <person name="Rubenfield M.J."/>
            <person name="Ruiz A."/>
            <person name="Russo S."/>
            <person name="Salzberg S.L."/>
            <person name="Sanchez-Gracia A."/>
            <person name="Saranga D.J."/>
            <person name="Sato H."/>
            <person name="Schaeffer S.W."/>
            <person name="Schatz M.C."/>
            <person name="Schlenke T."/>
            <person name="Schwartz R."/>
            <person name="Segarra C."/>
            <person name="Singh R.S."/>
            <person name="Sirot L."/>
            <person name="Sirota M."/>
            <person name="Sisneros N.B."/>
            <person name="Smith C.D."/>
            <person name="Smith T.F."/>
            <person name="Spieth J."/>
            <person name="Stage D.E."/>
            <person name="Stark A."/>
            <person name="Stephan W."/>
            <person name="Strausberg R.L."/>
            <person name="Strempel S."/>
            <person name="Sturgill D."/>
            <person name="Sutton G."/>
            <person name="Sutton G.G."/>
            <person name="Tao W."/>
            <person name="Teichmann S."/>
            <person name="Tobari Y.N."/>
            <person name="Tomimura Y."/>
            <person name="Tsolas J.M."/>
            <person name="Valente V.L."/>
            <person name="Venter E."/>
            <person name="Venter J.C."/>
            <person name="Vicario S."/>
            <person name="Vieira F.G."/>
            <person name="Vilella A.J."/>
            <person name="Villasante A."/>
            <person name="Walenz B."/>
            <person name="Wang J."/>
            <person name="Wasserman M."/>
            <person name="Watts T."/>
            <person name="Wilson D."/>
            <person name="Wilson R.K."/>
            <person name="Wing R.A."/>
            <person name="Wolfner M.F."/>
            <person name="Wong A."/>
            <person name="Wong G.K."/>
            <person name="Wu C.I."/>
            <person name="Wu G."/>
            <person name="Yamamoto D."/>
            <person name="Yang H.P."/>
            <person name="Yang S.P."/>
            <person name="Yorke J.A."/>
            <person name="Yoshida K."/>
            <person name="Zdobnov E."/>
            <person name="Zhang P."/>
            <person name="Zhang Y."/>
            <person name="Zimin A.V."/>
            <person name="Baldwin J."/>
            <person name="Abdouelleil A."/>
            <person name="Abdulkadir J."/>
            <person name="Abebe A."/>
            <person name="Abera B."/>
            <person name="Abreu J."/>
            <person name="Acer S.C."/>
            <person name="Aftuck L."/>
            <person name="Alexander A."/>
            <person name="An P."/>
            <person name="Anderson E."/>
            <person name="Anderson S."/>
            <person name="Arachi H."/>
            <person name="Azer M."/>
            <person name="Bachantsang P."/>
            <person name="Barry A."/>
            <person name="Bayul T."/>
            <person name="Berlin A."/>
            <person name="Bessette D."/>
            <person name="Bloom T."/>
            <person name="Blye J."/>
            <person name="Boguslavskiy L."/>
            <person name="Bonnet C."/>
            <person name="Boukhgalter B."/>
            <person name="Bourzgui I."/>
            <person name="Brown A."/>
            <person name="Cahill P."/>
            <person name="Channer S."/>
            <person name="Cheshatsang Y."/>
            <person name="Chuda L."/>
            <person name="Citroen M."/>
            <person name="Collymore A."/>
            <person name="Cooke P."/>
            <person name="Costello M."/>
            <person name="D'Aco K."/>
            <person name="Daza R."/>
            <person name="De Haan G."/>
            <person name="DeGray S."/>
            <person name="DeMaso C."/>
            <person name="Dhargay N."/>
            <person name="Dooley K."/>
            <person name="Dooley E."/>
            <person name="Doricent M."/>
            <person name="Dorje P."/>
            <person name="Dorjee K."/>
            <person name="Dupes A."/>
            <person name="Elong R."/>
            <person name="Falk J."/>
            <person name="Farina A."/>
            <person name="Faro S."/>
            <person name="Ferguson D."/>
            <person name="Fisher S."/>
            <person name="Foley C.D."/>
            <person name="Franke A."/>
            <person name="Friedrich D."/>
            <person name="Gadbois L."/>
            <person name="Gearin G."/>
            <person name="Gearin C.R."/>
            <person name="Giannoukos G."/>
            <person name="Goode T."/>
            <person name="Graham J."/>
            <person name="Grandbois E."/>
            <person name="Grewal S."/>
            <person name="Gyaltsen K."/>
            <person name="Hafez N."/>
            <person name="Hagos B."/>
            <person name="Hall J."/>
            <person name="Henson C."/>
            <person name="Hollinger A."/>
            <person name="Honan T."/>
            <person name="Huard M.D."/>
            <person name="Hughes L."/>
            <person name="Hurhula B."/>
            <person name="Husby M.E."/>
            <person name="Kamat A."/>
            <person name="Kanga B."/>
            <person name="Kashin S."/>
            <person name="Khazanovich D."/>
            <person name="Kisner P."/>
            <person name="Lance K."/>
            <person name="Lara M."/>
            <person name="Lee W."/>
            <person name="Lennon N."/>
            <person name="Letendre F."/>
            <person name="LeVine R."/>
            <person name="Lipovsky A."/>
            <person name="Liu X."/>
            <person name="Liu J."/>
            <person name="Liu S."/>
            <person name="Lokyitsang T."/>
            <person name="Lokyitsang Y."/>
            <person name="Lubonja R."/>
            <person name="Lui A."/>
            <person name="MacDonald P."/>
            <person name="Magnisalis V."/>
            <person name="Maru K."/>
            <person name="Matthews C."/>
            <person name="McCusker W."/>
            <person name="McDonough S."/>
            <person name="Mehta T."/>
            <person name="Meldrim J."/>
            <person name="Meneus L."/>
            <person name="Mihai O."/>
            <person name="Mihalev A."/>
            <person name="Mihova T."/>
            <person name="Mittelman R."/>
            <person name="Mlenga V."/>
            <person name="Montmayeur A."/>
            <person name="Mulrain L."/>
            <person name="Navidi A."/>
            <person name="Naylor J."/>
            <person name="Negash T."/>
            <person name="Nguyen T."/>
            <person name="Nguyen N."/>
            <person name="Nicol R."/>
            <person name="Norbu C."/>
            <person name="Norbu N."/>
            <person name="Novod N."/>
            <person name="O'Neill B."/>
            <person name="Osman S."/>
            <person name="Markiewicz E."/>
            <person name="Oyono O.L."/>
            <person name="Patti C."/>
            <person name="Phunkhang P."/>
            <person name="Pierre F."/>
            <person name="Priest M."/>
            <person name="Raghuraman S."/>
            <person name="Rege F."/>
            <person name="Reyes R."/>
            <person name="Rise C."/>
            <person name="Rogov P."/>
            <person name="Ross K."/>
            <person name="Ryan E."/>
            <person name="Settipalli S."/>
            <person name="Shea T."/>
            <person name="Sherpa N."/>
            <person name="Shi L."/>
            <person name="Shih D."/>
            <person name="Sparrow T."/>
            <person name="Spaulding J."/>
            <person name="Stalker J."/>
            <person name="Stange-Thomann N."/>
            <person name="Stavropoulos S."/>
            <person name="Stone C."/>
            <person name="Strader C."/>
            <person name="Tesfaye S."/>
            <person name="Thomson T."/>
            <person name="Thoulutsang Y."/>
            <person name="Thoulutsang D."/>
            <person name="Topham K."/>
            <person name="Topping I."/>
            <person name="Tsamla T."/>
            <person name="Vassiliev H."/>
            <person name="Vo A."/>
            <person name="Wangchuk T."/>
            <person name="Wangdi T."/>
            <person name="Weiand M."/>
            <person name="Wilkinson J."/>
            <person name="Wilson A."/>
            <person name="Yadav S."/>
            <person name="Young G."/>
            <person name="Yu Q."/>
            <person name="Zembek L."/>
            <person name="Zhong D."/>
            <person name="Zimmer A."/>
            <person name="Zwirko Z."/>
            <person name="Jaffe D.B."/>
            <person name="Alvarez P."/>
            <person name="Brockman W."/>
            <person name="Butler J."/>
            <person name="Chin C."/>
            <person name="Gnerre S."/>
            <person name="Grabherr M."/>
            <person name="Kleber M."/>
            <person name="Mauceli E."/>
            <person name="MacCallum I."/>
        </authorList>
    </citation>
    <scope>NUCLEOTIDE SEQUENCE [LARGE SCALE GENOMIC DNA]</scope>
    <source>
        <strain evidence="3">Tucson 15287-2541.00</strain>
    </source>
</reference>
<feature type="region of interest" description="Disordered" evidence="1">
    <location>
        <begin position="49"/>
        <end position="103"/>
    </location>
</feature>